<sequence>MRYFGDLLQLKMPVNALLVGMRGRRSRVVAKRIQRRRQGVTLIEVVASIAIAGSLLSVVIIGGSQHLRQLKQARDKRIATEALDGFLSAWSVSNFNETRIADAVAQSNLSAVGDFGQFGRESSSPGSRTMYARLKSRGRGNLGDSRRVRLTVFARTADRREQNLAYAEILIPD</sequence>
<dbReference type="PROSITE" id="PS00409">
    <property type="entry name" value="PROKAR_NTER_METHYL"/>
    <property type="match status" value="1"/>
</dbReference>
<gene>
    <name evidence="2" type="ORF">Enr13x_24090</name>
</gene>
<dbReference type="InterPro" id="IPR012902">
    <property type="entry name" value="N_methyl_site"/>
</dbReference>
<dbReference type="KEGG" id="snep:Enr13x_24090"/>
<dbReference type="Pfam" id="PF07963">
    <property type="entry name" value="N_methyl"/>
    <property type="match status" value="1"/>
</dbReference>
<evidence type="ECO:0000313" key="3">
    <source>
        <dbReference type="Proteomes" id="UP000319004"/>
    </source>
</evidence>
<name>A0A518HP10_9BACT</name>
<proteinExistence type="predicted"/>
<protein>
    <recommendedName>
        <fullName evidence="4">Prepilin-type N-terminal cleavage/methylation domain-containing protein</fullName>
    </recommendedName>
</protein>
<keyword evidence="3" id="KW-1185">Reference proteome</keyword>
<dbReference type="Proteomes" id="UP000319004">
    <property type="component" value="Chromosome"/>
</dbReference>
<evidence type="ECO:0000313" key="2">
    <source>
        <dbReference type="EMBL" id="QDV42561.1"/>
    </source>
</evidence>
<organism evidence="2 3">
    <name type="scientific">Stieleria neptunia</name>
    <dbReference type="NCBI Taxonomy" id="2527979"/>
    <lineage>
        <taxon>Bacteria</taxon>
        <taxon>Pseudomonadati</taxon>
        <taxon>Planctomycetota</taxon>
        <taxon>Planctomycetia</taxon>
        <taxon>Pirellulales</taxon>
        <taxon>Pirellulaceae</taxon>
        <taxon>Stieleria</taxon>
    </lineage>
</organism>
<accession>A0A518HP10</accession>
<reference evidence="2 3" key="1">
    <citation type="submission" date="2019-03" db="EMBL/GenBank/DDBJ databases">
        <title>Deep-cultivation of Planctomycetes and their phenomic and genomic characterization uncovers novel biology.</title>
        <authorList>
            <person name="Wiegand S."/>
            <person name="Jogler M."/>
            <person name="Boedeker C."/>
            <person name="Pinto D."/>
            <person name="Vollmers J."/>
            <person name="Rivas-Marin E."/>
            <person name="Kohn T."/>
            <person name="Peeters S.H."/>
            <person name="Heuer A."/>
            <person name="Rast P."/>
            <person name="Oberbeckmann S."/>
            <person name="Bunk B."/>
            <person name="Jeske O."/>
            <person name="Meyerdierks A."/>
            <person name="Storesund J.E."/>
            <person name="Kallscheuer N."/>
            <person name="Luecker S."/>
            <person name="Lage O.M."/>
            <person name="Pohl T."/>
            <person name="Merkel B.J."/>
            <person name="Hornburger P."/>
            <person name="Mueller R.-W."/>
            <person name="Bruemmer F."/>
            <person name="Labrenz M."/>
            <person name="Spormann A.M."/>
            <person name="Op den Camp H."/>
            <person name="Overmann J."/>
            <person name="Amann R."/>
            <person name="Jetten M.S.M."/>
            <person name="Mascher T."/>
            <person name="Medema M.H."/>
            <person name="Devos D.P."/>
            <person name="Kaster A.-K."/>
            <person name="Ovreas L."/>
            <person name="Rohde M."/>
            <person name="Galperin M.Y."/>
            <person name="Jogler C."/>
        </authorList>
    </citation>
    <scope>NUCLEOTIDE SEQUENCE [LARGE SCALE GENOMIC DNA]</scope>
    <source>
        <strain evidence="2 3">Enr13</strain>
    </source>
</reference>
<dbReference type="AlphaFoldDB" id="A0A518HP10"/>
<evidence type="ECO:0000256" key="1">
    <source>
        <dbReference type="SAM" id="Phobius"/>
    </source>
</evidence>
<keyword evidence="1" id="KW-0472">Membrane</keyword>
<dbReference type="OrthoDB" id="9920474at2"/>
<feature type="transmembrane region" description="Helical" evidence="1">
    <location>
        <begin position="41"/>
        <end position="62"/>
    </location>
</feature>
<dbReference type="NCBIfam" id="TIGR02532">
    <property type="entry name" value="IV_pilin_GFxxxE"/>
    <property type="match status" value="1"/>
</dbReference>
<keyword evidence="1" id="KW-0812">Transmembrane</keyword>
<keyword evidence="1" id="KW-1133">Transmembrane helix</keyword>
<evidence type="ECO:0008006" key="4">
    <source>
        <dbReference type="Google" id="ProtNLM"/>
    </source>
</evidence>
<dbReference type="EMBL" id="CP037423">
    <property type="protein sequence ID" value="QDV42561.1"/>
    <property type="molecule type" value="Genomic_DNA"/>
</dbReference>